<feature type="transmembrane region" description="Helical" evidence="5">
    <location>
        <begin position="260"/>
        <end position="280"/>
    </location>
</feature>
<comment type="subcellular location">
    <subcellularLocation>
        <location evidence="1">Membrane</location>
        <topology evidence="1">Multi-pass membrane protein</topology>
    </subcellularLocation>
</comment>
<dbReference type="Proteomes" id="UP000654257">
    <property type="component" value="Unassembled WGS sequence"/>
</dbReference>
<proteinExistence type="predicted"/>
<evidence type="ECO:0000256" key="5">
    <source>
        <dbReference type="SAM" id="Phobius"/>
    </source>
</evidence>
<feature type="transmembrane region" description="Helical" evidence="5">
    <location>
        <begin position="389"/>
        <end position="407"/>
    </location>
</feature>
<feature type="transmembrane region" description="Helical" evidence="5">
    <location>
        <begin position="356"/>
        <end position="377"/>
    </location>
</feature>
<dbReference type="RefSeq" id="WP_188547978.1">
    <property type="nucleotide sequence ID" value="NZ_BMCU01000009.1"/>
</dbReference>
<dbReference type="InterPro" id="IPR051533">
    <property type="entry name" value="WaaL-like"/>
</dbReference>
<dbReference type="Pfam" id="PF04932">
    <property type="entry name" value="Wzy_C"/>
    <property type="match status" value="1"/>
</dbReference>
<sequence>MTSTVTPPVDLAHRDTLDFSDRSIALLVGSAVAVVGVNRPAVAGLPPSVIMIAVAFAWTMVLRRTPGSPGSRFSTIDALLGAWLVAKVVVEYYNAGHLQVPLELGPLLDLVLAAMVVVILKRRFGTADRVVRFARCFLIPAVGVAVLALLQVLGLFGVNRRLASITSGSALEARIENGWDIRGTATIGHWTALGGYLCVCIAICCALLLRAHRRREPLRLLGVALAVLVAGQVTTFTFATIAVTAVTLLSVAVVVKPRPGQIIAPLAVGGVLWWAFSSAIDERIAKQLASDPGTASTLLPESVAFRLNIWTHETLPAISDSPLLGHGLGVYKYVGTGRVPYVLQWQSPESEWLRTAVSSGVVVLLLEVAVVLAAVRLLWRAARSVPGSYAIPLAVMLVAMVAAMCIHSHLADRGFLLSFWVVVTGVQIISTPTRSTPTRSTPTRRKQ</sequence>
<reference evidence="7" key="1">
    <citation type="journal article" date="2014" name="Int. J. Syst. Evol. Microbiol.">
        <title>Complete genome sequence of Corynebacterium casei LMG S-19264T (=DSM 44701T), isolated from a smear-ripened cheese.</title>
        <authorList>
            <consortium name="US DOE Joint Genome Institute (JGI-PGF)"/>
            <person name="Walter F."/>
            <person name="Albersmeier A."/>
            <person name="Kalinowski J."/>
            <person name="Ruckert C."/>
        </authorList>
    </citation>
    <scope>NUCLEOTIDE SEQUENCE</scope>
    <source>
        <strain evidence="7">CCM 7905</strain>
    </source>
</reference>
<feature type="transmembrane region" description="Helical" evidence="5">
    <location>
        <begin position="41"/>
        <end position="61"/>
    </location>
</feature>
<dbReference type="AlphaFoldDB" id="A0A917G973"/>
<keyword evidence="8" id="KW-1185">Reference proteome</keyword>
<organism evidence="7 8">
    <name type="scientific">Rhodococcoides trifolii</name>
    <dbReference type="NCBI Taxonomy" id="908250"/>
    <lineage>
        <taxon>Bacteria</taxon>
        <taxon>Bacillati</taxon>
        <taxon>Actinomycetota</taxon>
        <taxon>Actinomycetes</taxon>
        <taxon>Mycobacteriales</taxon>
        <taxon>Nocardiaceae</taxon>
        <taxon>Rhodococcoides</taxon>
    </lineage>
</organism>
<comment type="caution">
    <text evidence="7">The sequence shown here is derived from an EMBL/GenBank/DDBJ whole genome shotgun (WGS) entry which is preliminary data.</text>
</comment>
<dbReference type="EMBL" id="BMCU01000009">
    <property type="protein sequence ID" value="GGG29250.1"/>
    <property type="molecule type" value="Genomic_DNA"/>
</dbReference>
<dbReference type="PANTHER" id="PTHR37422:SF13">
    <property type="entry name" value="LIPOPOLYSACCHARIDE BIOSYNTHESIS PROTEIN PA4999-RELATED"/>
    <property type="match status" value="1"/>
</dbReference>
<gene>
    <name evidence="7" type="ORF">GCM10007304_48890</name>
</gene>
<keyword evidence="3 5" id="KW-1133">Transmembrane helix</keyword>
<evidence type="ECO:0000256" key="1">
    <source>
        <dbReference type="ARBA" id="ARBA00004141"/>
    </source>
</evidence>
<keyword evidence="2 5" id="KW-0812">Transmembrane</keyword>
<keyword evidence="4 5" id="KW-0472">Membrane</keyword>
<protein>
    <recommendedName>
        <fullName evidence="6">O-antigen ligase-related domain-containing protein</fullName>
    </recommendedName>
</protein>
<evidence type="ECO:0000256" key="4">
    <source>
        <dbReference type="ARBA" id="ARBA00023136"/>
    </source>
</evidence>
<feature type="transmembrane region" description="Helical" evidence="5">
    <location>
        <begin position="136"/>
        <end position="158"/>
    </location>
</feature>
<dbReference type="GO" id="GO:0016020">
    <property type="term" value="C:membrane"/>
    <property type="evidence" value="ECO:0007669"/>
    <property type="project" value="UniProtKB-SubCell"/>
</dbReference>
<evidence type="ECO:0000259" key="6">
    <source>
        <dbReference type="Pfam" id="PF04932"/>
    </source>
</evidence>
<evidence type="ECO:0000256" key="3">
    <source>
        <dbReference type="ARBA" id="ARBA00022989"/>
    </source>
</evidence>
<dbReference type="InterPro" id="IPR007016">
    <property type="entry name" value="O-antigen_ligase-rel_domated"/>
</dbReference>
<name>A0A917G973_9NOCA</name>
<evidence type="ECO:0000313" key="8">
    <source>
        <dbReference type="Proteomes" id="UP000654257"/>
    </source>
</evidence>
<feature type="domain" description="O-antigen ligase-related" evidence="6">
    <location>
        <begin position="194"/>
        <end position="366"/>
    </location>
</feature>
<evidence type="ECO:0000256" key="2">
    <source>
        <dbReference type="ARBA" id="ARBA00022692"/>
    </source>
</evidence>
<feature type="transmembrane region" description="Helical" evidence="5">
    <location>
        <begin position="187"/>
        <end position="209"/>
    </location>
</feature>
<feature type="transmembrane region" description="Helical" evidence="5">
    <location>
        <begin position="105"/>
        <end position="124"/>
    </location>
</feature>
<dbReference type="PANTHER" id="PTHR37422">
    <property type="entry name" value="TEICHURONIC ACID BIOSYNTHESIS PROTEIN TUAE"/>
    <property type="match status" value="1"/>
</dbReference>
<accession>A0A917G973</accession>
<evidence type="ECO:0000313" key="7">
    <source>
        <dbReference type="EMBL" id="GGG29250.1"/>
    </source>
</evidence>
<feature type="transmembrane region" description="Helical" evidence="5">
    <location>
        <begin position="221"/>
        <end position="254"/>
    </location>
</feature>
<reference evidence="7" key="2">
    <citation type="submission" date="2020-09" db="EMBL/GenBank/DDBJ databases">
        <authorList>
            <person name="Sun Q."/>
            <person name="Sedlacek I."/>
        </authorList>
    </citation>
    <scope>NUCLEOTIDE SEQUENCE</scope>
    <source>
        <strain evidence="7">CCM 7905</strain>
    </source>
</reference>